<sequence>MAKTLISPAEISKIHSISYQTVNYYTNLGLLMVKKRNANNRLYNARQVSACLKKVTKLKSQGYSLKLICDLLRKG</sequence>
<evidence type="ECO:0000313" key="2">
    <source>
        <dbReference type="EMBL" id="PIP19058.1"/>
    </source>
</evidence>
<dbReference type="Proteomes" id="UP000231292">
    <property type="component" value="Unassembled WGS sequence"/>
</dbReference>
<dbReference type="GO" id="GO:0006355">
    <property type="term" value="P:regulation of DNA-templated transcription"/>
    <property type="evidence" value="ECO:0007669"/>
    <property type="project" value="InterPro"/>
</dbReference>
<comment type="caution">
    <text evidence="2">The sequence shown here is derived from an EMBL/GenBank/DDBJ whole genome shotgun (WGS) entry which is preliminary data.</text>
</comment>
<name>A0A2G9YII0_9BACT</name>
<evidence type="ECO:0000313" key="3">
    <source>
        <dbReference type="Proteomes" id="UP000231292"/>
    </source>
</evidence>
<dbReference type="GO" id="GO:0003677">
    <property type="term" value="F:DNA binding"/>
    <property type="evidence" value="ECO:0007669"/>
    <property type="project" value="InterPro"/>
</dbReference>
<feature type="domain" description="HTH merR-type" evidence="1">
    <location>
        <begin position="6"/>
        <end position="75"/>
    </location>
</feature>
<proteinExistence type="predicted"/>
<protein>
    <recommendedName>
        <fullName evidence="1">HTH merR-type domain-containing protein</fullName>
    </recommendedName>
</protein>
<dbReference type="InterPro" id="IPR009061">
    <property type="entry name" value="DNA-bd_dom_put_sf"/>
</dbReference>
<dbReference type="AlphaFoldDB" id="A0A2G9YII0"/>
<dbReference type="InterPro" id="IPR000551">
    <property type="entry name" value="MerR-type_HTH_dom"/>
</dbReference>
<dbReference type="CDD" id="cd00592">
    <property type="entry name" value="HTH_MerR-like"/>
    <property type="match status" value="1"/>
</dbReference>
<dbReference type="Gene3D" id="1.10.1660.10">
    <property type="match status" value="1"/>
</dbReference>
<evidence type="ECO:0000259" key="1">
    <source>
        <dbReference type="SMART" id="SM00422"/>
    </source>
</evidence>
<gene>
    <name evidence="2" type="ORF">COX41_04900</name>
</gene>
<reference evidence="2 3" key="1">
    <citation type="submission" date="2017-09" db="EMBL/GenBank/DDBJ databases">
        <title>Depth-based differentiation of microbial function through sediment-hosted aquifers and enrichment of novel symbionts in the deep terrestrial subsurface.</title>
        <authorList>
            <person name="Probst A.J."/>
            <person name="Ladd B."/>
            <person name="Jarett J.K."/>
            <person name="Geller-Mcgrath D.E."/>
            <person name="Sieber C.M."/>
            <person name="Emerson J.B."/>
            <person name="Anantharaman K."/>
            <person name="Thomas B.C."/>
            <person name="Malmstrom R."/>
            <person name="Stieglmeier M."/>
            <person name="Klingl A."/>
            <person name="Woyke T."/>
            <person name="Ryan C.M."/>
            <person name="Banfield J.F."/>
        </authorList>
    </citation>
    <scope>NUCLEOTIDE SEQUENCE [LARGE SCALE GENOMIC DNA]</scope>
    <source>
        <strain evidence="2">CG23_combo_of_CG06-09_8_20_14_all_41_10</strain>
    </source>
</reference>
<dbReference type="Pfam" id="PF13411">
    <property type="entry name" value="MerR_1"/>
    <property type="match status" value="1"/>
</dbReference>
<accession>A0A2G9YII0</accession>
<dbReference type="EMBL" id="PCRK01000119">
    <property type="protein sequence ID" value="PIP19058.1"/>
    <property type="molecule type" value="Genomic_DNA"/>
</dbReference>
<dbReference type="SUPFAM" id="SSF46955">
    <property type="entry name" value="Putative DNA-binding domain"/>
    <property type="match status" value="1"/>
</dbReference>
<organism evidence="2 3">
    <name type="scientific">Candidatus Sherwoodlollariibacterium unditelluris</name>
    <dbReference type="NCBI Taxonomy" id="1974757"/>
    <lineage>
        <taxon>Bacteria</taxon>
        <taxon>Pseudomonadati</taxon>
        <taxon>Candidatus Omnitrophota</taxon>
        <taxon>Candidatus Sherwoodlollariibacterium</taxon>
    </lineage>
</organism>
<dbReference type="SMART" id="SM00422">
    <property type="entry name" value="HTH_MERR"/>
    <property type="match status" value="1"/>
</dbReference>